<dbReference type="PATRIC" id="fig|205918.7.peg.1588"/>
<dbReference type="HOGENOM" id="CLU_2156227_0_0_6"/>
<accession>Q4ZW71</accession>
<protein>
    <submittedName>
        <fullName evidence="1">Uncharacterized protein</fullName>
    </submittedName>
</protein>
<dbReference type="Proteomes" id="UP000000426">
    <property type="component" value="Chromosome"/>
</dbReference>
<evidence type="ECO:0000313" key="1">
    <source>
        <dbReference type="EMBL" id="AAY36601.1"/>
    </source>
</evidence>
<dbReference type="RefSeq" id="WP_011267090.1">
    <property type="nucleotide sequence ID" value="NC_007005.1"/>
</dbReference>
<proteinExistence type="predicted"/>
<sequence length="111" mass="12830">MRIRIDAASATQKIFFVQNFMPKSFCFETCSVVGTRDRLREERLALWLKQDEFAQLGCVNRTRRVAMKKESETRIRLTLLLLNTYRAISDGEKAAIDRIIGAMAQLTTKEK</sequence>
<evidence type="ECO:0000313" key="2">
    <source>
        <dbReference type="Proteomes" id="UP000000426"/>
    </source>
</evidence>
<gene>
    <name evidence="1" type="ordered locus">Psyr_1553</name>
</gene>
<dbReference type="AlphaFoldDB" id="Q4ZW71"/>
<reference evidence="1 2" key="1">
    <citation type="journal article" date="2005" name="Proc. Natl. Acad. Sci. U.S.A.">
        <title>Comparison of the complete genome sequences of Pseudomonas syringae pv. syringae B728a and pv. tomato DC3000.</title>
        <authorList>
            <person name="Feil H."/>
            <person name="Feil W.S."/>
            <person name="Chain P."/>
            <person name="Larimer F."/>
            <person name="Dibartolo G."/>
            <person name="Copeland A."/>
            <person name="Lykidis A."/>
            <person name="Trong S."/>
            <person name="Nolan M."/>
            <person name="Goltsman E."/>
            <person name="Thiel J."/>
            <person name="Malfatti S."/>
            <person name="Loper J.E."/>
            <person name="Lapidus A."/>
            <person name="Detter J.C."/>
            <person name="Land M."/>
            <person name="Richardson P.M."/>
            <person name="Kyrpides N.C."/>
            <person name="Ivanova N."/>
            <person name="Lindow S.E."/>
        </authorList>
    </citation>
    <scope>NUCLEOTIDE SEQUENCE [LARGE SCALE GENOMIC DNA]</scope>
    <source>
        <strain evidence="1 2">B728a</strain>
    </source>
</reference>
<organism evidence="1 2">
    <name type="scientific">Pseudomonas syringae pv. syringae (strain B728a)</name>
    <dbReference type="NCBI Taxonomy" id="205918"/>
    <lineage>
        <taxon>Bacteria</taxon>
        <taxon>Pseudomonadati</taxon>
        <taxon>Pseudomonadota</taxon>
        <taxon>Gammaproteobacteria</taxon>
        <taxon>Pseudomonadales</taxon>
        <taxon>Pseudomonadaceae</taxon>
        <taxon>Pseudomonas</taxon>
        <taxon>Pseudomonas syringae</taxon>
    </lineage>
</organism>
<dbReference type="KEGG" id="psb:Psyr_1553"/>
<dbReference type="OrthoDB" id="3196789at2"/>
<dbReference type="EMBL" id="CP000075">
    <property type="protein sequence ID" value="AAY36601.1"/>
    <property type="molecule type" value="Genomic_DNA"/>
</dbReference>
<name>Q4ZW71_PSEU2</name>